<comment type="caution">
    <text evidence="2">The sequence shown here is derived from an EMBL/GenBank/DDBJ whole genome shotgun (WGS) entry which is preliminary data.</text>
</comment>
<gene>
    <name evidence="2" type="ORF">N802_06525</name>
</gene>
<name>A0A0A0J1T4_9MICO</name>
<dbReference type="STRING" id="1385520.N802_06525"/>
<keyword evidence="3" id="KW-1185">Reference proteome</keyword>
<dbReference type="Proteomes" id="UP000030002">
    <property type="component" value="Unassembled WGS sequence"/>
</dbReference>
<proteinExistence type="predicted"/>
<feature type="transmembrane region" description="Helical" evidence="1">
    <location>
        <begin position="55"/>
        <end position="76"/>
    </location>
</feature>
<reference evidence="2 3" key="1">
    <citation type="submission" date="2013-08" db="EMBL/GenBank/DDBJ databases">
        <title>The genome sequence of Knoellia sinensis.</title>
        <authorList>
            <person name="Zhu W."/>
            <person name="Wang G."/>
        </authorList>
    </citation>
    <scope>NUCLEOTIDE SEQUENCE [LARGE SCALE GENOMIC DNA]</scope>
    <source>
        <strain evidence="2 3">KCTC 19936</strain>
    </source>
</reference>
<protein>
    <submittedName>
        <fullName evidence="2">Uncharacterized protein</fullName>
    </submittedName>
</protein>
<dbReference type="AlphaFoldDB" id="A0A0A0J1T4"/>
<dbReference type="SUPFAM" id="SSF103473">
    <property type="entry name" value="MFS general substrate transporter"/>
    <property type="match status" value="1"/>
</dbReference>
<dbReference type="InterPro" id="IPR036259">
    <property type="entry name" value="MFS_trans_sf"/>
</dbReference>
<dbReference type="EMBL" id="AVPJ01000017">
    <property type="protein sequence ID" value="KGN30674.1"/>
    <property type="molecule type" value="Genomic_DNA"/>
</dbReference>
<evidence type="ECO:0000256" key="1">
    <source>
        <dbReference type="SAM" id="Phobius"/>
    </source>
</evidence>
<accession>A0A0A0J1T4</accession>
<feature type="transmembrane region" description="Helical" evidence="1">
    <location>
        <begin position="83"/>
        <end position="103"/>
    </location>
</feature>
<evidence type="ECO:0000313" key="2">
    <source>
        <dbReference type="EMBL" id="KGN30674.1"/>
    </source>
</evidence>
<feature type="transmembrane region" description="Helical" evidence="1">
    <location>
        <begin position="115"/>
        <end position="137"/>
    </location>
</feature>
<keyword evidence="1" id="KW-1133">Transmembrane helix</keyword>
<organism evidence="2 3">
    <name type="scientific">Knoellia sinensis KCTC 19936</name>
    <dbReference type="NCBI Taxonomy" id="1385520"/>
    <lineage>
        <taxon>Bacteria</taxon>
        <taxon>Bacillati</taxon>
        <taxon>Actinomycetota</taxon>
        <taxon>Actinomycetes</taxon>
        <taxon>Micrococcales</taxon>
        <taxon>Intrasporangiaceae</taxon>
        <taxon>Knoellia</taxon>
    </lineage>
</organism>
<evidence type="ECO:0000313" key="3">
    <source>
        <dbReference type="Proteomes" id="UP000030002"/>
    </source>
</evidence>
<sequence>MANLCEDPRVGKHERRTFITPVLKHRLVTGMFALITVLTFTEALEEWEDRLQGPLLLGVGLFLLGATVIVGSMSIGPRPLRSFGAGAWFVVMGAGAALAFAYRGSMGDVGSRGEVALGAMLLLAVTLPFLGLWMMVARPEQNWEKERRLARERGVDPR</sequence>
<keyword evidence="1" id="KW-0472">Membrane</keyword>
<feature type="transmembrane region" description="Helical" evidence="1">
    <location>
        <begin position="25"/>
        <end position="43"/>
    </location>
</feature>
<keyword evidence="1" id="KW-0812">Transmembrane</keyword>